<dbReference type="STRING" id="1122997.GCA_000425285_01153"/>
<evidence type="ECO:0000313" key="1">
    <source>
        <dbReference type="EMBL" id="VEI04119.1"/>
    </source>
</evidence>
<dbReference type="RefSeq" id="WP_154655311.1">
    <property type="nucleotide sequence ID" value="NZ_LR134473.1"/>
</dbReference>
<dbReference type="AlphaFoldDB" id="A0A448P1P5"/>
<name>A0A448P1P5_9ACTN</name>
<evidence type="ECO:0000313" key="2">
    <source>
        <dbReference type="Proteomes" id="UP000277858"/>
    </source>
</evidence>
<protein>
    <submittedName>
        <fullName evidence="1">Uncharacterized protein</fullName>
    </submittedName>
</protein>
<reference evidence="1 2" key="1">
    <citation type="submission" date="2018-12" db="EMBL/GenBank/DDBJ databases">
        <authorList>
            <consortium name="Pathogen Informatics"/>
        </authorList>
    </citation>
    <scope>NUCLEOTIDE SEQUENCE [LARGE SCALE GENOMIC DNA]</scope>
    <source>
        <strain evidence="1 2">NCTC13652</strain>
    </source>
</reference>
<gene>
    <name evidence="1" type="ORF">NCTC13652_02343</name>
</gene>
<keyword evidence="2" id="KW-1185">Reference proteome</keyword>
<sequence>MSNETPNIGNLDDIIMGMRQLREMWEAAVNAGFTEDQAMELIIAMVKGN</sequence>
<accession>A0A448P1P5</accession>
<proteinExistence type="predicted"/>
<dbReference type="Proteomes" id="UP000277858">
    <property type="component" value="Chromosome"/>
</dbReference>
<dbReference type="EMBL" id="LR134473">
    <property type="protein sequence ID" value="VEI04119.1"/>
    <property type="molecule type" value="Genomic_DNA"/>
</dbReference>
<organism evidence="1 2">
    <name type="scientific">Acidipropionibacterium jensenii</name>
    <dbReference type="NCBI Taxonomy" id="1749"/>
    <lineage>
        <taxon>Bacteria</taxon>
        <taxon>Bacillati</taxon>
        <taxon>Actinomycetota</taxon>
        <taxon>Actinomycetes</taxon>
        <taxon>Propionibacteriales</taxon>
        <taxon>Propionibacteriaceae</taxon>
        <taxon>Acidipropionibacterium</taxon>
    </lineage>
</organism>